<organism evidence="1 2">
    <name type="scientific">Mycena albidolilacea</name>
    <dbReference type="NCBI Taxonomy" id="1033008"/>
    <lineage>
        <taxon>Eukaryota</taxon>
        <taxon>Fungi</taxon>
        <taxon>Dikarya</taxon>
        <taxon>Basidiomycota</taxon>
        <taxon>Agaricomycotina</taxon>
        <taxon>Agaricomycetes</taxon>
        <taxon>Agaricomycetidae</taxon>
        <taxon>Agaricales</taxon>
        <taxon>Marasmiineae</taxon>
        <taxon>Mycenaceae</taxon>
        <taxon>Mycena</taxon>
    </lineage>
</organism>
<dbReference type="EMBL" id="JARIHO010000080">
    <property type="protein sequence ID" value="KAJ7309991.1"/>
    <property type="molecule type" value="Genomic_DNA"/>
</dbReference>
<evidence type="ECO:0008006" key="3">
    <source>
        <dbReference type="Google" id="ProtNLM"/>
    </source>
</evidence>
<dbReference type="Proteomes" id="UP001218218">
    <property type="component" value="Unassembled WGS sequence"/>
</dbReference>
<sequence length="460" mass="52228">MSMSTHHGLPLDDDIVDRIMTFCSTFGTLKSTILVSKAFYRVFQTRPKSITRAVAYNIFGPALPQALRVVRYPYHDYTSPSDDPVAMAEACPEDHTHSFITVEEQEKLQENSKVVAALEDVYSVINKDRTSKTSVLTSDESWRFRRAMYRIMLYCNQFPGSGFIQYDDESIENIRKQRTAVLSEYSTNELLQLHSAVKFLRRIFFNLSGIGVFYFLCHSALVADAVPRDSILIDALLSAGPSGALRGWEARTYGVLEDDIDFEPFENDEENPLFVGYLSLPLENIWTARDITPPKEDEPVSKWILDQVNGANDTCSQCSHPGGLSLYTEANWQRFPVFLTNLLKGHLKRNPTIAQPFFAATSHLVNADALGPFIGDLFPLTAHTAPAFDGWERTGSYCFACLTKFLEEHLWVWWLEERIKSGWTPPENCWYGWNCRTQTHKQSHADTKNHLCAPIKGDPV</sequence>
<evidence type="ECO:0000313" key="2">
    <source>
        <dbReference type="Proteomes" id="UP001218218"/>
    </source>
</evidence>
<dbReference type="AlphaFoldDB" id="A0AAD6Z6F0"/>
<protein>
    <recommendedName>
        <fullName evidence="3">Aprataxin and PNK-like factor PBZ domain-containing protein</fullName>
    </recommendedName>
</protein>
<comment type="caution">
    <text evidence="1">The sequence shown here is derived from an EMBL/GenBank/DDBJ whole genome shotgun (WGS) entry which is preliminary data.</text>
</comment>
<name>A0AAD6Z6F0_9AGAR</name>
<reference evidence="1" key="1">
    <citation type="submission" date="2023-03" db="EMBL/GenBank/DDBJ databases">
        <title>Massive genome expansion in bonnet fungi (Mycena s.s.) driven by repeated elements and novel gene families across ecological guilds.</title>
        <authorList>
            <consortium name="Lawrence Berkeley National Laboratory"/>
            <person name="Harder C.B."/>
            <person name="Miyauchi S."/>
            <person name="Viragh M."/>
            <person name="Kuo A."/>
            <person name="Thoen E."/>
            <person name="Andreopoulos B."/>
            <person name="Lu D."/>
            <person name="Skrede I."/>
            <person name="Drula E."/>
            <person name="Henrissat B."/>
            <person name="Morin E."/>
            <person name="Kohler A."/>
            <person name="Barry K."/>
            <person name="LaButti K."/>
            <person name="Morin E."/>
            <person name="Salamov A."/>
            <person name="Lipzen A."/>
            <person name="Mereny Z."/>
            <person name="Hegedus B."/>
            <person name="Baldrian P."/>
            <person name="Stursova M."/>
            <person name="Weitz H."/>
            <person name="Taylor A."/>
            <person name="Grigoriev I.V."/>
            <person name="Nagy L.G."/>
            <person name="Martin F."/>
            <person name="Kauserud H."/>
        </authorList>
    </citation>
    <scope>NUCLEOTIDE SEQUENCE</scope>
    <source>
        <strain evidence="1">CBHHK002</strain>
    </source>
</reference>
<accession>A0AAD6Z6F0</accession>
<keyword evidence="2" id="KW-1185">Reference proteome</keyword>
<proteinExistence type="predicted"/>
<gene>
    <name evidence="1" type="ORF">DFH08DRAFT_1049468</name>
</gene>
<evidence type="ECO:0000313" key="1">
    <source>
        <dbReference type="EMBL" id="KAJ7309991.1"/>
    </source>
</evidence>